<dbReference type="EMBL" id="JADQDC010000003">
    <property type="protein sequence ID" value="MBF9150429.1"/>
    <property type="molecule type" value="Genomic_DNA"/>
</dbReference>
<evidence type="ECO:0000313" key="5">
    <source>
        <dbReference type="Proteomes" id="UP000600799"/>
    </source>
</evidence>
<keyword evidence="5" id="KW-1185">Reference proteome</keyword>
<sequence>MATLLLTAVGSAFGPLGSALGALIGQQIDGAIFGKRKVEGPRLKELSVQTSSYGSALPMHFGTIRASGSVIWATELVEHKQKNGGGKGRPSVTSYSYTASFAVAVASRPIAGIGRIWADGNLLRGSAGDLKVGGTVRVHGGYGDQAADPLLVQAEGVALNPAYRNLAYVVFEDLELGDFGNRLPSLTFEILADADAVSAADVVGHMLPLAEASGISSLGLSGYTVEQGGAADVVSTLGEIAPIASTVIDEQLVFHLAEEVADSPLQLPSPCAGGESAEDARASGWSRRREALPVSQQCAVRYYDIGRDYQPGLQRSIGRSAPGDVATIELPTAMTASEASAVADRAARRRTLARETLRYRITEIDDRFAPGAVVTTPVTQGLWRIEQWEWQADGVMLDLAAVAPLAPLETGAADPGRANPAPDLQAQPTTLAAFELPWDGKGDPATVTMRVAASAPTAGWTGAALFTQSNDGSLEAIGSTGRRRAVMGRCLAALPIGSPLLFDSRSSVDVALVSHDSTLANATWSQLMQGSNLALVGSELVQFARAQQISDGTWRLNGLLRGRGGTEAAIVGHAADEPFVLIDDSLVAIDPAAVGEGDLIAALGHGDAAAVASSLTNRGLGQRPLCPVHGRASALADGTWRIEWVRRARGGWAWTDEVELSLNEPQELWQVTYGTSLAPAVLWNTTQARLDLAPDQIAALGTVTADHRFSVRQVGRVALSLPLTIAPPQ</sequence>
<evidence type="ECO:0000259" key="3">
    <source>
        <dbReference type="Pfam" id="PF23666"/>
    </source>
</evidence>
<evidence type="ECO:0000313" key="4">
    <source>
        <dbReference type="EMBL" id="MBF9150429.1"/>
    </source>
</evidence>
<feature type="region of interest" description="Disordered" evidence="1">
    <location>
        <begin position="265"/>
        <end position="284"/>
    </location>
</feature>
<dbReference type="InterPro" id="IPR032876">
    <property type="entry name" value="J_dom"/>
</dbReference>
<dbReference type="Pfam" id="PF13550">
    <property type="entry name" value="Phage-tail_3"/>
    <property type="match status" value="1"/>
</dbReference>
<name>A0ABS0HEP7_9SPHN</name>
<dbReference type="InterPro" id="IPR056490">
    <property type="entry name" value="Rcc01698_C"/>
</dbReference>
<evidence type="ECO:0008006" key="6">
    <source>
        <dbReference type="Google" id="ProtNLM"/>
    </source>
</evidence>
<organism evidence="4 5">
    <name type="scientific">Novosphingobium jiangmenense</name>
    <dbReference type="NCBI Taxonomy" id="2791981"/>
    <lineage>
        <taxon>Bacteria</taxon>
        <taxon>Pseudomonadati</taxon>
        <taxon>Pseudomonadota</taxon>
        <taxon>Alphaproteobacteria</taxon>
        <taxon>Sphingomonadales</taxon>
        <taxon>Sphingomonadaceae</taxon>
        <taxon>Novosphingobium</taxon>
    </lineage>
</organism>
<accession>A0ABS0HEP7</accession>
<evidence type="ECO:0000256" key="1">
    <source>
        <dbReference type="SAM" id="MobiDB-lite"/>
    </source>
</evidence>
<dbReference type="RefSeq" id="WP_196274792.1">
    <property type="nucleotide sequence ID" value="NZ_JADQDC010000003.1"/>
</dbReference>
<gene>
    <name evidence="4" type="ORF">I2488_05400</name>
</gene>
<feature type="domain" description="Tip attachment protein J" evidence="2">
    <location>
        <begin position="228"/>
        <end position="390"/>
    </location>
</feature>
<proteinExistence type="predicted"/>
<protein>
    <recommendedName>
        <fullName evidence="6">Tip attachment protein J domain-containing protein</fullName>
    </recommendedName>
</protein>
<evidence type="ECO:0000259" key="2">
    <source>
        <dbReference type="Pfam" id="PF13550"/>
    </source>
</evidence>
<dbReference type="Pfam" id="PF23666">
    <property type="entry name" value="Rcc01698_C"/>
    <property type="match status" value="1"/>
</dbReference>
<feature type="domain" description="Rcc01698-like C-terminal" evidence="3">
    <location>
        <begin position="485"/>
        <end position="580"/>
    </location>
</feature>
<reference evidence="4 5" key="1">
    <citation type="submission" date="2020-11" db="EMBL/GenBank/DDBJ databases">
        <title>The genome sequence of Novosphingobium sp. 1Y9A.</title>
        <authorList>
            <person name="Liu Y."/>
        </authorList>
    </citation>
    <scope>NUCLEOTIDE SEQUENCE [LARGE SCALE GENOMIC DNA]</scope>
    <source>
        <strain evidence="4 5">1Y9A</strain>
    </source>
</reference>
<comment type="caution">
    <text evidence="4">The sequence shown here is derived from an EMBL/GenBank/DDBJ whole genome shotgun (WGS) entry which is preliminary data.</text>
</comment>
<dbReference type="Proteomes" id="UP000600799">
    <property type="component" value="Unassembled WGS sequence"/>
</dbReference>